<proteinExistence type="predicted"/>
<dbReference type="AlphaFoldDB" id="A0A4C1TZW1"/>
<sequence length="145" mass="16427">METVSCRSCYVVFTHRNFLMPRPFSMTQHRFVINIQLVDKIVTTDLSTLLRISKMALTLSLYCAFRRAPAAPRDPPPARHRPTPMLRLRVVFKRKAAFYAKSAVTVHVDQKWNAIITIGKSSAGSNHPAINQGVNHTLEAVRTRV</sequence>
<reference evidence="1 2" key="1">
    <citation type="journal article" date="2019" name="Commun. Biol.">
        <title>The bagworm genome reveals a unique fibroin gene that provides high tensile strength.</title>
        <authorList>
            <person name="Kono N."/>
            <person name="Nakamura H."/>
            <person name="Ohtoshi R."/>
            <person name="Tomita M."/>
            <person name="Numata K."/>
            <person name="Arakawa K."/>
        </authorList>
    </citation>
    <scope>NUCLEOTIDE SEQUENCE [LARGE SCALE GENOMIC DNA]</scope>
</reference>
<protein>
    <submittedName>
        <fullName evidence="1">Uncharacterized protein</fullName>
    </submittedName>
</protein>
<name>A0A4C1TZW1_EUMVA</name>
<gene>
    <name evidence="1" type="ORF">EVAR_102151_1</name>
</gene>
<dbReference type="EMBL" id="BGZK01000109">
    <property type="protein sequence ID" value="GBP19602.1"/>
    <property type="molecule type" value="Genomic_DNA"/>
</dbReference>
<evidence type="ECO:0000313" key="2">
    <source>
        <dbReference type="Proteomes" id="UP000299102"/>
    </source>
</evidence>
<comment type="caution">
    <text evidence="1">The sequence shown here is derived from an EMBL/GenBank/DDBJ whole genome shotgun (WGS) entry which is preliminary data.</text>
</comment>
<organism evidence="1 2">
    <name type="scientific">Eumeta variegata</name>
    <name type="common">Bagworm moth</name>
    <name type="synonym">Eumeta japonica</name>
    <dbReference type="NCBI Taxonomy" id="151549"/>
    <lineage>
        <taxon>Eukaryota</taxon>
        <taxon>Metazoa</taxon>
        <taxon>Ecdysozoa</taxon>
        <taxon>Arthropoda</taxon>
        <taxon>Hexapoda</taxon>
        <taxon>Insecta</taxon>
        <taxon>Pterygota</taxon>
        <taxon>Neoptera</taxon>
        <taxon>Endopterygota</taxon>
        <taxon>Lepidoptera</taxon>
        <taxon>Glossata</taxon>
        <taxon>Ditrysia</taxon>
        <taxon>Tineoidea</taxon>
        <taxon>Psychidae</taxon>
        <taxon>Oiketicinae</taxon>
        <taxon>Eumeta</taxon>
    </lineage>
</organism>
<evidence type="ECO:0000313" key="1">
    <source>
        <dbReference type="EMBL" id="GBP19602.1"/>
    </source>
</evidence>
<accession>A0A4C1TZW1</accession>
<keyword evidence="2" id="KW-1185">Reference proteome</keyword>
<dbReference type="Proteomes" id="UP000299102">
    <property type="component" value="Unassembled WGS sequence"/>
</dbReference>